<dbReference type="InterPro" id="IPR025646">
    <property type="entry name" value="DUF4350"/>
</dbReference>
<accession>A0A1X0CXT5</accession>
<dbReference type="RefSeq" id="WP_083033476.1">
    <property type="nucleotide sequence ID" value="NZ_AP022618.1"/>
</dbReference>
<gene>
    <name evidence="2" type="ORF">BST26_19860</name>
</gene>
<keyword evidence="3" id="KW-1185">Reference proteome</keyword>
<evidence type="ECO:0000259" key="1">
    <source>
        <dbReference type="Pfam" id="PF14258"/>
    </source>
</evidence>
<dbReference type="AlphaFoldDB" id="A0A1X0CXT5"/>
<dbReference type="Pfam" id="PF14258">
    <property type="entry name" value="DUF4350"/>
    <property type="match status" value="1"/>
</dbReference>
<name>A0A1X0CXT5_9MYCO</name>
<comment type="caution">
    <text evidence="2">The sequence shown here is derived from an EMBL/GenBank/DDBJ whole genome shotgun (WGS) entry which is preliminary data.</text>
</comment>
<dbReference type="EMBL" id="MVHS01000074">
    <property type="protein sequence ID" value="ORA64330.1"/>
    <property type="molecule type" value="Genomic_DNA"/>
</dbReference>
<feature type="domain" description="DUF4350" evidence="1">
    <location>
        <begin position="43"/>
        <end position="212"/>
    </location>
</feature>
<sequence length="375" mass="39935">MTTATTRKTRSRWWLLIALVAIAAVAVLATQLTSPRAGGFLDPESTATNGSHALATLLREHGVEVIEANTVDEAVSATTGNSTLLVAPTYYLPDRDKLQRLSRAPGDLLLIAPNFVVQDVLAPDLRAGASTVTQKSPGCDLRAARRAGAVDFDTGRIYRAATDSVDLTSCYGGALVRYRNGAGQTVTVAANTDFLTNDGLRDGGNAALAMNLAGEHPRLVWYAPQQLEGEKSSSASITDLMPDRVGWVIWQLIIAVALLALWQGRRLGPLIAEPLPVVVRASETVEGRGRLYQSHRARDRAADALRSATISRLTPRLGLSAAAGRTQIVDAIAAHSGTDPARLTHLLYGPAPATDDDLINLAHALDDIERQVAHP</sequence>
<dbReference type="STRING" id="444597.BST26_19860"/>
<evidence type="ECO:0000313" key="3">
    <source>
        <dbReference type="Proteomes" id="UP000192801"/>
    </source>
</evidence>
<dbReference type="OrthoDB" id="5241668at2"/>
<proteinExistence type="predicted"/>
<organism evidence="2 3">
    <name type="scientific">Mycolicibacterium insubricum</name>
    <dbReference type="NCBI Taxonomy" id="444597"/>
    <lineage>
        <taxon>Bacteria</taxon>
        <taxon>Bacillati</taxon>
        <taxon>Actinomycetota</taxon>
        <taxon>Actinomycetes</taxon>
        <taxon>Mycobacteriales</taxon>
        <taxon>Mycobacteriaceae</taxon>
        <taxon>Mycolicibacterium</taxon>
    </lineage>
</organism>
<protein>
    <recommendedName>
        <fullName evidence="1">DUF4350 domain-containing protein</fullName>
    </recommendedName>
</protein>
<reference evidence="2 3" key="1">
    <citation type="submission" date="2016-12" db="EMBL/GenBank/DDBJ databases">
        <title>The new phylogeny of genus Mycobacterium.</title>
        <authorList>
            <person name="Tortoli E."/>
            <person name="Trovato A."/>
            <person name="Cirillo D.M."/>
        </authorList>
    </citation>
    <scope>NUCLEOTIDE SEQUENCE [LARGE SCALE GENOMIC DNA]</scope>
    <source>
        <strain evidence="2 3">DSM 45130</strain>
    </source>
</reference>
<evidence type="ECO:0000313" key="2">
    <source>
        <dbReference type="EMBL" id="ORA64330.1"/>
    </source>
</evidence>
<dbReference type="Proteomes" id="UP000192801">
    <property type="component" value="Unassembled WGS sequence"/>
</dbReference>